<evidence type="ECO:0000313" key="2">
    <source>
        <dbReference type="Proteomes" id="UP000178264"/>
    </source>
</evidence>
<reference evidence="1 2" key="1">
    <citation type="journal article" date="2016" name="Nat. Commun.">
        <title>Thousands of microbial genomes shed light on interconnected biogeochemical processes in an aquifer system.</title>
        <authorList>
            <person name="Anantharaman K."/>
            <person name="Brown C.T."/>
            <person name="Hug L.A."/>
            <person name="Sharon I."/>
            <person name="Castelle C.J."/>
            <person name="Probst A.J."/>
            <person name="Thomas B.C."/>
            <person name="Singh A."/>
            <person name="Wilkins M.J."/>
            <person name="Karaoz U."/>
            <person name="Brodie E.L."/>
            <person name="Williams K.H."/>
            <person name="Hubbard S.S."/>
            <person name="Banfield J.F."/>
        </authorList>
    </citation>
    <scope>NUCLEOTIDE SEQUENCE [LARGE SCALE GENOMIC DNA]</scope>
</reference>
<accession>A0A1F7VBV5</accession>
<name>A0A1F7VBV5_9BACT</name>
<evidence type="ECO:0000313" key="1">
    <source>
        <dbReference type="EMBL" id="OGL87628.1"/>
    </source>
</evidence>
<proteinExistence type="predicted"/>
<comment type="caution">
    <text evidence="1">The sequence shown here is derived from an EMBL/GenBank/DDBJ whole genome shotgun (WGS) entry which is preliminary data.</text>
</comment>
<gene>
    <name evidence="1" type="ORF">A3I42_03760</name>
</gene>
<protein>
    <submittedName>
        <fullName evidence="1">Uncharacterized protein</fullName>
    </submittedName>
</protein>
<dbReference type="Proteomes" id="UP000178264">
    <property type="component" value="Unassembled WGS sequence"/>
</dbReference>
<dbReference type="EMBL" id="MGER01000068">
    <property type="protein sequence ID" value="OGL87628.1"/>
    <property type="molecule type" value="Genomic_DNA"/>
</dbReference>
<sequence length="92" mass="10056">MTESRIEYQNLLTELIKKQVVILGPDIAVMKARNVSGLTVADDGTVTQMNGNPVDLINQLIEQYVSLSGLIVKKAMEPLLSKYPSLAIGKNL</sequence>
<dbReference type="AlphaFoldDB" id="A0A1F7VBV5"/>
<organism evidence="1 2">
    <name type="scientific">Candidatus Uhrbacteria bacterium RIFCSPLOWO2_02_FULL_49_11</name>
    <dbReference type="NCBI Taxonomy" id="1802409"/>
    <lineage>
        <taxon>Bacteria</taxon>
        <taxon>Candidatus Uhriibacteriota</taxon>
    </lineage>
</organism>